<proteinExistence type="predicted"/>
<evidence type="ECO:0000313" key="4">
    <source>
        <dbReference type="Proteomes" id="UP000541810"/>
    </source>
</evidence>
<keyword evidence="4" id="KW-1185">Reference proteome</keyword>
<evidence type="ECO:0000256" key="1">
    <source>
        <dbReference type="SAM" id="MobiDB-lite"/>
    </source>
</evidence>
<dbReference type="GO" id="GO:0004784">
    <property type="term" value="F:superoxide dismutase activity"/>
    <property type="evidence" value="ECO:0007669"/>
    <property type="project" value="InterPro"/>
</dbReference>
<protein>
    <recommendedName>
        <fullName evidence="5">Nickel superoxide dismutase</fullName>
    </recommendedName>
</protein>
<evidence type="ECO:0000313" key="3">
    <source>
        <dbReference type="EMBL" id="MBB6428912.1"/>
    </source>
</evidence>
<dbReference type="SUPFAM" id="SSF109770">
    <property type="entry name" value="Nickel-containing superoxide dismutase, NiSOD"/>
    <property type="match status" value="1"/>
</dbReference>
<feature type="chain" id="PRO_5030912923" description="Nickel superoxide dismutase" evidence="2">
    <location>
        <begin position="20"/>
        <end position="183"/>
    </location>
</feature>
<dbReference type="Proteomes" id="UP000541810">
    <property type="component" value="Unassembled WGS sequence"/>
</dbReference>
<feature type="signal peptide" evidence="2">
    <location>
        <begin position="1"/>
        <end position="19"/>
    </location>
</feature>
<comment type="caution">
    <text evidence="3">The sequence shown here is derived from an EMBL/GenBank/DDBJ whole genome shotgun (WGS) entry which is preliminary data.</text>
</comment>
<accession>A0A7X0LJK0</accession>
<name>A0A7X0LJK0_9BACT</name>
<reference evidence="3 4" key="1">
    <citation type="submission" date="2020-08" db="EMBL/GenBank/DDBJ databases">
        <title>Genomic Encyclopedia of Type Strains, Phase IV (KMG-IV): sequencing the most valuable type-strain genomes for metagenomic binning, comparative biology and taxonomic classification.</title>
        <authorList>
            <person name="Goeker M."/>
        </authorList>
    </citation>
    <scope>NUCLEOTIDE SEQUENCE [LARGE SCALE GENOMIC DNA]</scope>
    <source>
        <strain evidence="3 4">DSM 103725</strain>
    </source>
</reference>
<dbReference type="InterPro" id="IPR036502">
    <property type="entry name" value="NiSOD_sf"/>
</dbReference>
<sequence length="183" mass="20400">MKIISPLRVVLACSITALAGSLLLSPQPADAHCQVPCGIFDDQVKFAELNQHIDTIEKAMVQIAGLAGSHDAEEQQKFVRWVNTKEDHAQKIMDEAQEYFLAQRVKLPKDESEHEAYLAKLVSLHEVIVYAMKCKQTTDTAAVAPLRASLEKFEGQYFGKDDHAQHDDHGHADHSHGEDGHKH</sequence>
<evidence type="ECO:0008006" key="5">
    <source>
        <dbReference type="Google" id="ProtNLM"/>
    </source>
</evidence>
<keyword evidence="2" id="KW-0732">Signal</keyword>
<dbReference type="Pfam" id="PF09055">
    <property type="entry name" value="Sod_Ni"/>
    <property type="match status" value="1"/>
</dbReference>
<dbReference type="InterPro" id="IPR014123">
    <property type="entry name" value="Superoxide_dismutase_Ni-type"/>
</dbReference>
<dbReference type="Gene3D" id="1.20.120.400">
    <property type="entry name" value="Nickel-containing superoxide dismutase"/>
    <property type="match status" value="1"/>
</dbReference>
<dbReference type="AlphaFoldDB" id="A0A7X0LJK0"/>
<feature type="region of interest" description="Disordered" evidence="1">
    <location>
        <begin position="160"/>
        <end position="183"/>
    </location>
</feature>
<organism evidence="3 4">
    <name type="scientific">Algisphaera agarilytica</name>
    <dbReference type="NCBI Taxonomy" id="1385975"/>
    <lineage>
        <taxon>Bacteria</taxon>
        <taxon>Pseudomonadati</taxon>
        <taxon>Planctomycetota</taxon>
        <taxon>Phycisphaerae</taxon>
        <taxon>Phycisphaerales</taxon>
        <taxon>Phycisphaeraceae</taxon>
        <taxon>Algisphaera</taxon>
    </lineage>
</organism>
<dbReference type="RefSeq" id="WP_184676466.1">
    <property type="nucleotide sequence ID" value="NZ_JACHGY010000001.1"/>
</dbReference>
<dbReference type="EMBL" id="JACHGY010000001">
    <property type="protein sequence ID" value="MBB6428912.1"/>
    <property type="molecule type" value="Genomic_DNA"/>
</dbReference>
<evidence type="ECO:0000256" key="2">
    <source>
        <dbReference type="SAM" id="SignalP"/>
    </source>
</evidence>
<gene>
    <name evidence="3" type="ORF">HNQ40_000718</name>
</gene>
<dbReference type="GO" id="GO:0016151">
    <property type="term" value="F:nickel cation binding"/>
    <property type="evidence" value="ECO:0007669"/>
    <property type="project" value="InterPro"/>
</dbReference>